<evidence type="ECO:0000313" key="4">
    <source>
        <dbReference type="Proteomes" id="UP001289374"/>
    </source>
</evidence>
<evidence type="ECO:0000259" key="2">
    <source>
        <dbReference type="Pfam" id="PF10551"/>
    </source>
</evidence>
<dbReference type="Pfam" id="PF10551">
    <property type="entry name" value="MULE"/>
    <property type="match status" value="1"/>
</dbReference>
<feature type="domain" description="MULE transposase" evidence="2">
    <location>
        <begin position="73"/>
        <end position="123"/>
    </location>
</feature>
<dbReference type="AlphaFoldDB" id="A0AAE1WPY6"/>
<proteinExistence type="predicted"/>
<feature type="region of interest" description="Disordered" evidence="1">
    <location>
        <begin position="165"/>
        <end position="193"/>
    </location>
</feature>
<feature type="region of interest" description="Disordered" evidence="1">
    <location>
        <begin position="215"/>
        <end position="245"/>
    </location>
</feature>
<dbReference type="PANTHER" id="PTHR31973:SF187">
    <property type="entry name" value="MUTATOR TRANSPOSASE MUDRA PROTEIN"/>
    <property type="match status" value="1"/>
</dbReference>
<dbReference type="InterPro" id="IPR018289">
    <property type="entry name" value="MULE_transposase_dom"/>
</dbReference>
<evidence type="ECO:0000256" key="1">
    <source>
        <dbReference type="SAM" id="MobiDB-lite"/>
    </source>
</evidence>
<name>A0AAE1WPY6_9LAMI</name>
<protein>
    <recommendedName>
        <fullName evidence="2">MULE transposase domain-containing protein</fullName>
    </recommendedName>
</protein>
<dbReference type="PANTHER" id="PTHR31973">
    <property type="entry name" value="POLYPROTEIN, PUTATIVE-RELATED"/>
    <property type="match status" value="1"/>
</dbReference>
<dbReference type="EMBL" id="JACGWL010000008">
    <property type="protein sequence ID" value="KAK4397306.1"/>
    <property type="molecule type" value="Genomic_DNA"/>
</dbReference>
<reference evidence="3" key="1">
    <citation type="submission" date="2020-06" db="EMBL/GenBank/DDBJ databases">
        <authorList>
            <person name="Li T."/>
            <person name="Hu X."/>
            <person name="Zhang T."/>
            <person name="Song X."/>
            <person name="Zhang H."/>
            <person name="Dai N."/>
            <person name="Sheng W."/>
            <person name="Hou X."/>
            <person name="Wei L."/>
        </authorList>
    </citation>
    <scope>NUCLEOTIDE SEQUENCE</scope>
    <source>
        <strain evidence="3">K16</strain>
        <tissue evidence="3">Leaf</tissue>
    </source>
</reference>
<gene>
    <name evidence="3" type="ORF">Sango_1567200</name>
</gene>
<evidence type="ECO:0000313" key="3">
    <source>
        <dbReference type="EMBL" id="KAK4397306.1"/>
    </source>
</evidence>
<dbReference type="Proteomes" id="UP001289374">
    <property type="component" value="Unassembled WGS sequence"/>
</dbReference>
<feature type="compositionally biased region" description="Low complexity" evidence="1">
    <location>
        <begin position="228"/>
        <end position="241"/>
    </location>
</feature>
<organism evidence="3 4">
    <name type="scientific">Sesamum angolense</name>
    <dbReference type="NCBI Taxonomy" id="2727404"/>
    <lineage>
        <taxon>Eukaryota</taxon>
        <taxon>Viridiplantae</taxon>
        <taxon>Streptophyta</taxon>
        <taxon>Embryophyta</taxon>
        <taxon>Tracheophyta</taxon>
        <taxon>Spermatophyta</taxon>
        <taxon>Magnoliopsida</taxon>
        <taxon>eudicotyledons</taxon>
        <taxon>Gunneridae</taxon>
        <taxon>Pentapetalae</taxon>
        <taxon>asterids</taxon>
        <taxon>lamiids</taxon>
        <taxon>Lamiales</taxon>
        <taxon>Pedaliaceae</taxon>
        <taxon>Sesamum</taxon>
    </lineage>
</organism>
<accession>A0AAE1WPY6</accession>
<comment type="caution">
    <text evidence="3">The sequence shown here is derived from an EMBL/GenBank/DDBJ whole genome shotgun (WGS) entry which is preliminary data.</text>
</comment>
<sequence length="281" mass="31702">MRAKKEALERIRGDDAKQYELLWDYCETVRKCNPGSKLLLRKVENSDPPVFDRMYFSLWALKKGFLEGCRPIIGLDGCFLKTVYGGQLLVAVGRDGNDNMFPIAMAVVQVENRDTWGWFVGELLDDIGGWALINAIGSKRARLDDYVDDCYTNQMLLFMKKSHKDLKPPSLSQEQPSAKAAARGRRQSPNNNTTTCTKICNPVKCCCNEDIPQGSQAPPPLSQEQPSAKAATQPPAPMQQQVGYQGPEMHPYWGMLIQHHLQYLQLGDTTKGQVFQKFWTK</sequence>
<keyword evidence="4" id="KW-1185">Reference proteome</keyword>
<reference evidence="3" key="2">
    <citation type="journal article" date="2024" name="Plant">
        <title>Genomic evolution and insights into agronomic trait innovations of Sesamum species.</title>
        <authorList>
            <person name="Miao H."/>
            <person name="Wang L."/>
            <person name="Qu L."/>
            <person name="Liu H."/>
            <person name="Sun Y."/>
            <person name="Le M."/>
            <person name="Wang Q."/>
            <person name="Wei S."/>
            <person name="Zheng Y."/>
            <person name="Lin W."/>
            <person name="Duan Y."/>
            <person name="Cao H."/>
            <person name="Xiong S."/>
            <person name="Wang X."/>
            <person name="Wei L."/>
            <person name="Li C."/>
            <person name="Ma Q."/>
            <person name="Ju M."/>
            <person name="Zhao R."/>
            <person name="Li G."/>
            <person name="Mu C."/>
            <person name="Tian Q."/>
            <person name="Mei H."/>
            <person name="Zhang T."/>
            <person name="Gao T."/>
            <person name="Zhang H."/>
        </authorList>
    </citation>
    <scope>NUCLEOTIDE SEQUENCE</scope>
    <source>
        <strain evidence="3">K16</strain>
    </source>
</reference>